<dbReference type="GO" id="GO:0001664">
    <property type="term" value="F:G protein-coupled receptor binding"/>
    <property type="evidence" value="ECO:0007669"/>
    <property type="project" value="TreeGrafter"/>
</dbReference>
<protein>
    <submittedName>
        <fullName evidence="8">Uncharacterized protein</fullName>
    </submittedName>
</protein>
<dbReference type="InterPro" id="IPR011025">
    <property type="entry name" value="GproteinA_insert"/>
</dbReference>
<dbReference type="PRINTS" id="PR00318">
    <property type="entry name" value="GPROTEINA"/>
</dbReference>
<dbReference type="GO" id="GO:0046872">
    <property type="term" value="F:metal ion binding"/>
    <property type="evidence" value="ECO:0007669"/>
    <property type="project" value="UniProtKB-KW"/>
</dbReference>
<sequence length="556" mass="62684">MIGGRHPEQGSQESGRSIFADAEPDFYGQVSPLPIIAKCQWDPPLFKFSPKGLSKISLSPNCSPSPSLTLYFIVIMAIWPPELPPPANEEEKRSRSEEAKRAKRVSDEIDEAIEREKKEIQLQKKRRPRKVLLLGQSCSGKSTMMKSFQYHFAPKAFDADAEAWRIVIYFNLVRSANFILDMLAKYSGRLSSSGSLNGHQSPTGAVDELRHVRMRLSPLRQVEMILANRLAADTNARRIFDDDSPIWQQGKDYSVAVRGGSSWKSTVTSARQGAKASEVANARSIIEACKDDIDALWNDTAVHQCIKDNKVVLEDYSEYFLDQATRIGDCNYVPTPVDVLRARLETIGIEEHHISMETGEKTSFESGLRDADLMEADAGQEWIFYDIEGSRSHKATWVPFFEDVTSIIFLCSMANFDQKMPGSPPRGCYADSYSLWESVCKNKLLSNATLCLFLNKTDLLMSKLNSGVFFGEYVLDYKDKPNSYTEVASFYKKTFSEVHQKNSPRKRHLSVYPTCAIDTKTMSTVLRRGKPLLVPHLDETNIYYLNSQRSDLAGVP</sequence>
<dbReference type="SMART" id="SM00275">
    <property type="entry name" value="G_alpha"/>
    <property type="match status" value="1"/>
</dbReference>
<dbReference type="GO" id="GO:0005834">
    <property type="term" value="C:heterotrimeric G-protein complex"/>
    <property type="evidence" value="ECO:0007669"/>
    <property type="project" value="TreeGrafter"/>
</dbReference>
<dbReference type="PANTHER" id="PTHR10218:SF360">
    <property type="entry name" value="GUANINE NUCLEOTIDE-BINDING PROTEIN SUBUNIT ALPHA HOMOLOG"/>
    <property type="match status" value="1"/>
</dbReference>
<keyword evidence="9" id="KW-1185">Reference proteome</keyword>
<dbReference type="Gene3D" id="1.10.400.10">
    <property type="entry name" value="GI Alpha 1, domain 2-like"/>
    <property type="match status" value="1"/>
</dbReference>
<dbReference type="GO" id="GO:0003924">
    <property type="term" value="F:GTPase activity"/>
    <property type="evidence" value="ECO:0007669"/>
    <property type="project" value="InterPro"/>
</dbReference>
<evidence type="ECO:0000256" key="3">
    <source>
        <dbReference type="ARBA" id="ARBA00023134"/>
    </source>
</evidence>
<dbReference type="InterPro" id="IPR001019">
    <property type="entry name" value="Gprotein_alpha_su"/>
</dbReference>
<dbReference type="SUPFAM" id="SSF52540">
    <property type="entry name" value="P-loop containing nucleoside triphosphate hydrolases"/>
    <property type="match status" value="1"/>
</dbReference>
<dbReference type="PANTHER" id="PTHR10218">
    <property type="entry name" value="GTP-BINDING PROTEIN ALPHA SUBUNIT"/>
    <property type="match status" value="1"/>
</dbReference>
<dbReference type="Pfam" id="PF00503">
    <property type="entry name" value="G-alpha"/>
    <property type="match status" value="1"/>
</dbReference>
<feature type="binding site" evidence="5">
    <location>
        <begin position="455"/>
        <end position="458"/>
    </location>
    <ligand>
        <name>GTP</name>
        <dbReference type="ChEBI" id="CHEBI:37565"/>
    </ligand>
</feature>
<dbReference type="GO" id="GO:0007188">
    <property type="term" value="P:adenylate cyclase-modulating G protein-coupled receptor signaling pathway"/>
    <property type="evidence" value="ECO:0007669"/>
    <property type="project" value="TreeGrafter"/>
</dbReference>
<dbReference type="Proteomes" id="UP001212997">
    <property type="component" value="Unassembled WGS sequence"/>
</dbReference>
<evidence type="ECO:0000256" key="1">
    <source>
        <dbReference type="ARBA" id="ARBA00022723"/>
    </source>
</evidence>
<dbReference type="FunFam" id="3.40.50.300:FF:000692">
    <property type="entry name" value="Guanine nucleotide-binding protein subunit alpha"/>
    <property type="match status" value="1"/>
</dbReference>
<evidence type="ECO:0000256" key="5">
    <source>
        <dbReference type="PIRSR" id="PIRSR601019-1"/>
    </source>
</evidence>
<accession>A0AAD5VCG8</accession>
<dbReference type="GO" id="GO:0031683">
    <property type="term" value="F:G-protein beta/gamma-subunit complex binding"/>
    <property type="evidence" value="ECO:0007669"/>
    <property type="project" value="InterPro"/>
</dbReference>
<reference evidence="8" key="1">
    <citation type="submission" date="2022-07" db="EMBL/GenBank/DDBJ databases">
        <title>Genome Sequence of Physisporinus lineatus.</title>
        <authorList>
            <person name="Buettner E."/>
        </authorList>
    </citation>
    <scope>NUCLEOTIDE SEQUENCE</scope>
    <source>
        <strain evidence="8">VT162</strain>
    </source>
</reference>
<dbReference type="AlphaFoldDB" id="A0AAD5VCG8"/>
<keyword evidence="2 5" id="KW-0547">Nucleotide-binding</keyword>
<keyword evidence="6" id="KW-0460">Magnesium</keyword>
<dbReference type="SUPFAM" id="SSF47895">
    <property type="entry name" value="Transducin (alpha subunit), insertion domain"/>
    <property type="match status" value="1"/>
</dbReference>
<dbReference type="InterPro" id="IPR027417">
    <property type="entry name" value="P-loop_NTPase"/>
</dbReference>
<dbReference type="Gene3D" id="3.40.50.300">
    <property type="entry name" value="P-loop containing nucleotide triphosphate hydrolases"/>
    <property type="match status" value="2"/>
</dbReference>
<dbReference type="GO" id="GO:0005737">
    <property type="term" value="C:cytoplasm"/>
    <property type="evidence" value="ECO:0007669"/>
    <property type="project" value="TreeGrafter"/>
</dbReference>
<name>A0AAD5VCG8_9APHY</name>
<organism evidence="8 9">
    <name type="scientific">Meripilus lineatus</name>
    <dbReference type="NCBI Taxonomy" id="2056292"/>
    <lineage>
        <taxon>Eukaryota</taxon>
        <taxon>Fungi</taxon>
        <taxon>Dikarya</taxon>
        <taxon>Basidiomycota</taxon>
        <taxon>Agaricomycotina</taxon>
        <taxon>Agaricomycetes</taxon>
        <taxon>Polyporales</taxon>
        <taxon>Meripilaceae</taxon>
        <taxon>Meripilus</taxon>
    </lineage>
</organism>
<evidence type="ECO:0000313" key="8">
    <source>
        <dbReference type="EMBL" id="KAJ3490373.1"/>
    </source>
</evidence>
<feature type="binding site" evidence="6">
    <location>
        <position position="346"/>
    </location>
    <ligand>
        <name>Mg(2+)</name>
        <dbReference type="ChEBI" id="CHEBI:18420"/>
    </ligand>
</feature>
<comment type="caution">
    <text evidence="8">The sequence shown here is derived from an EMBL/GenBank/DDBJ whole genome shotgun (WGS) entry which is preliminary data.</text>
</comment>
<evidence type="ECO:0000256" key="4">
    <source>
        <dbReference type="ARBA" id="ARBA00023224"/>
    </source>
</evidence>
<dbReference type="GO" id="GO:0005525">
    <property type="term" value="F:GTP binding"/>
    <property type="evidence" value="ECO:0007669"/>
    <property type="project" value="UniProtKB-KW"/>
</dbReference>
<keyword evidence="4" id="KW-0807">Transducer</keyword>
<feature type="compositionally biased region" description="Basic and acidic residues" evidence="7">
    <location>
        <begin position="89"/>
        <end position="106"/>
    </location>
</feature>
<evidence type="ECO:0000313" key="9">
    <source>
        <dbReference type="Proteomes" id="UP001212997"/>
    </source>
</evidence>
<keyword evidence="3 5" id="KW-0342">GTP-binding</keyword>
<feature type="binding site" evidence="5">
    <location>
        <begin position="340"/>
        <end position="346"/>
    </location>
    <ligand>
        <name>GTP</name>
        <dbReference type="ChEBI" id="CHEBI:37565"/>
    </ligand>
</feature>
<evidence type="ECO:0000256" key="7">
    <source>
        <dbReference type="SAM" id="MobiDB-lite"/>
    </source>
</evidence>
<evidence type="ECO:0000256" key="6">
    <source>
        <dbReference type="PIRSR" id="PIRSR601019-2"/>
    </source>
</evidence>
<dbReference type="EMBL" id="JANAWD010000029">
    <property type="protein sequence ID" value="KAJ3490373.1"/>
    <property type="molecule type" value="Genomic_DNA"/>
</dbReference>
<feature type="binding site" evidence="5">
    <location>
        <position position="516"/>
    </location>
    <ligand>
        <name>GTP</name>
        <dbReference type="ChEBI" id="CHEBI:37565"/>
    </ligand>
</feature>
<proteinExistence type="predicted"/>
<gene>
    <name evidence="8" type="ORF">NLI96_g1457</name>
</gene>
<feature type="region of interest" description="Disordered" evidence="7">
    <location>
        <begin position="84"/>
        <end position="106"/>
    </location>
</feature>
<dbReference type="PROSITE" id="PS51882">
    <property type="entry name" value="G_ALPHA"/>
    <property type="match status" value="1"/>
</dbReference>
<evidence type="ECO:0000256" key="2">
    <source>
        <dbReference type="ARBA" id="ARBA00022741"/>
    </source>
</evidence>
<keyword evidence="1 6" id="KW-0479">Metal-binding</keyword>